<dbReference type="GO" id="GO:0004672">
    <property type="term" value="F:protein kinase activity"/>
    <property type="evidence" value="ECO:0007669"/>
    <property type="project" value="InterPro"/>
</dbReference>
<organism evidence="4 5">
    <name type="scientific">Cylindrotheca closterium</name>
    <dbReference type="NCBI Taxonomy" id="2856"/>
    <lineage>
        <taxon>Eukaryota</taxon>
        <taxon>Sar</taxon>
        <taxon>Stramenopiles</taxon>
        <taxon>Ochrophyta</taxon>
        <taxon>Bacillariophyta</taxon>
        <taxon>Bacillariophyceae</taxon>
        <taxon>Bacillariophycidae</taxon>
        <taxon>Bacillariales</taxon>
        <taxon>Bacillariaceae</taxon>
        <taxon>Cylindrotheca</taxon>
    </lineage>
</organism>
<keyword evidence="2" id="KW-0732">Signal</keyword>
<dbReference type="PANTHER" id="PTHR43173">
    <property type="entry name" value="ABC1 FAMILY PROTEIN"/>
    <property type="match status" value="1"/>
</dbReference>
<evidence type="ECO:0000256" key="1">
    <source>
        <dbReference type="SAM" id="MobiDB-lite"/>
    </source>
</evidence>
<comment type="caution">
    <text evidence="4">The sequence shown here is derived from an EMBL/GenBank/DDBJ whole genome shotgun (WGS) entry which is preliminary data.</text>
</comment>
<feature type="compositionally biased region" description="Low complexity" evidence="1">
    <location>
        <begin position="56"/>
        <end position="67"/>
    </location>
</feature>
<gene>
    <name evidence="4" type="ORF">CYCCA115_LOCUS20196</name>
</gene>
<dbReference type="InterPro" id="IPR004147">
    <property type="entry name" value="ABC1_dom"/>
</dbReference>
<dbReference type="Proteomes" id="UP001295423">
    <property type="component" value="Unassembled WGS sequence"/>
</dbReference>
<accession>A0AAD2G5H8</accession>
<dbReference type="PROSITE" id="PS50011">
    <property type="entry name" value="PROTEIN_KINASE_DOM"/>
    <property type="match status" value="1"/>
</dbReference>
<keyword evidence="5" id="KW-1185">Reference proteome</keyword>
<dbReference type="InterPro" id="IPR051130">
    <property type="entry name" value="Mito_struct-func_regulator"/>
</dbReference>
<reference evidence="4" key="1">
    <citation type="submission" date="2023-08" db="EMBL/GenBank/DDBJ databases">
        <authorList>
            <person name="Audoor S."/>
            <person name="Bilcke G."/>
        </authorList>
    </citation>
    <scope>NUCLEOTIDE SEQUENCE</scope>
</reference>
<proteinExistence type="predicted"/>
<dbReference type="EMBL" id="CAKOGP040002147">
    <property type="protein sequence ID" value="CAJ1963506.1"/>
    <property type="molecule type" value="Genomic_DNA"/>
</dbReference>
<evidence type="ECO:0000259" key="3">
    <source>
        <dbReference type="PROSITE" id="PS50011"/>
    </source>
</evidence>
<sequence>MMTRRKQTQFQLALMLILQFVSLQTTTVGAFQSSPTGPNNPSSPAHQMVATTSGFDTTESSSEDASTIDFPPPLSPIQRTARALKFYKQVLPVLGAYKVKEFELELRRKQLKQEISEEEEASIWKEIDEWGSARVADTIQDMKGFYVKTGQVISTRVDLFPEAYTSKLQDLQDGLDPMPFALVKKVVEQELLDGAPLSELFATFEEEPLGAASIAQVHKATLLDGRVVAVKLQRPNVEPKLLGDVANLKRISKALADNLPVDYYTVFCELGDALNNELNFLAEAQAMRKIDLAISHDEQGQPTQRAVSIPLPIGELVSKRVLVMDFVEGVPLNKLKQRMKEKGIEEGTPEAKLAGRRILDSLSLAFGRMIFGAGFLHGDPHPGNIFIGEGGKVSLIDCGQFKALPRPQRVRLAEVVLAVADYQDAAALVAAEQNASSDSVAKMTACKDRLATLVQDFGVTVAEENQYDTDLWCSIGLFLFGNADQRLPGNGKYSANELDDNSPIKLVTSFPQELVLLGRATVLLKGIAKKLEVPFSLADKWGPGCALTLEAASEPTLPLWGKETAINGGEVSVSSPTETPTDAEKIRFLQVMRVLKTWGKGKGRRFLERVVRRLPPNLKAQVLEAELRRQERKEREMKENMRVSRQ</sequence>
<dbReference type="AlphaFoldDB" id="A0AAD2G5H8"/>
<feature type="chain" id="PRO_5042175898" description="Protein kinase domain-containing protein" evidence="2">
    <location>
        <begin position="31"/>
        <end position="646"/>
    </location>
</feature>
<name>A0AAD2G5H8_9STRA</name>
<dbReference type="InterPro" id="IPR000719">
    <property type="entry name" value="Prot_kinase_dom"/>
</dbReference>
<dbReference type="PANTHER" id="PTHR43173:SF12">
    <property type="entry name" value="PROTEIN KINASE SUPERFAMILY PROTEIN"/>
    <property type="match status" value="1"/>
</dbReference>
<protein>
    <recommendedName>
        <fullName evidence="3">Protein kinase domain-containing protein</fullName>
    </recommendedName>
</protein>
<dbReference type="Pfam" id="PF03109">
    <property type="entry name" value="ABC1"/>
    <property type="match status" value="1"/>
</dbReference>
<evidence type="ECO:0000313" key="4">
    <source>
        <dbReference type="EMBL" id="CAJ1963506.1"/>
    </source>
</evidence>
<dbReference type="CDD" id="cd05121">
    <property type="entry name" value="ABC1_ADCK3-like"/>
    <property type="match status" value="1"/>
</dbReference>
<dbReference type="GO" id="GO:0005524">
    <property type="term" value="F:ATP binding"/>
    <property type="evidence" value="ECO:0007669"/>
    <property type="project" value="InterPro"/>
</dbReference>
<evidence type="ECO:0000313" key="5">
    <source>
        <dbReference type="Proteomes" id="UP001295423"/>
    </source>
</evidence>
<dbReference type="SUPFAM" id="SSF56112">
    <property type="entry name" value="Protein kinase-like (PK-like)"/>
    <property type="match status" value="1"/>
</dbReference>
<feature type="signal peptide" evidence="2">
    <location>
        <begin position="1"/>
        <end position="30"/>
    </location>
</feature>
<evidence type="ECO:0000256" key="2">
    <source>
        <dbReference type="SAM" id="SignalP"/>
    </source>
</evidence>
<feature type="region of interest" description="Disordered" evidence="1">
    <location>
        <begin position="53"/>
        <end position="72"/>
    </location>
</feature>
<feature type="domain" description="Protein kinase" evidence="3">
    <location>
        <begin position="203"/>
        <end position="646"/>
    </location>
</feature>
<dbReference type="InterPro" id="IPR011009">
    <property type="entry name" value="Kinase-like_dom_sf"/>
</dbReference>